<protein>
    <submittedName>
        <fullName evidence="3">Uncharacterized protein</fullName>
    </submittedName>
</protein>
<evidence type="ECO:0000256" key="1">
    <source>
        <dbReference type="SAM" id="MobiDB-lite"/>
    </source>
</evidence>
<keyword evidence="2" id="KW-0812">Transmembrane</keyword>
<name>A0ABS6BMB1_9SPHN</name>
<feature type="transmembrane region" description="Helical" evidence="2">
    <location>
        <begin position="67"/>
        <end position="86"/>
    </location>
</feature>
<reference evidence="3 4" key="1">
    <citation type="submission" date="2021-06" db="EMBL/GenBank/DDBJ databases">
        <title>Sphingomonas sp. XMGL2, whole genome shotgun sequencing project.</title>
        <authorList>
            <person name="Zhao G."/>
            <person name="Shen L."/>
        </authorList>
    </citation>
    <scope>NUCLEOTIDE SEQUENCE [LARGE SCALE GENOMIC DNA]</scope>
    <source>
        <strain evidence="3 4">XMGL2</strain>
    </source>
</reference>
<accession>A0ABS6BMB1</accession>
<keyword evidence="4" id="KW-1185">Reference proteome</keyword>
<dbReference type="EMBL" id="JAHKRT010000005">
    <property type="protein sequence ID" value="MBU3078340.1"/>
    <property type="molecule type" value="Genomic_DNA"/>
</dbReference>
<sequence length="92" mass="9731">MSSDVVHVEESTGGQGKPFRQTARRPSLFSPLDCATPLLGGAALPDSRAAIIRQKEVSKTISSLIDATIGILTLIVAFATLVLKIIEVARSK</sequence>
<evidence type="ECO:0000313" key="3">
    <source>
        <dbReference type="EMBL" id="MBU3078340.1"/>
    </source>
</evidence>
<keyword evidence="2" id="KW-0472">Membrane</keyword>
<keyword evidence="2" id="KW-1133">Transmembrane helix</keyword>
<feature type="region of interest" description="Disordered" evidence="1">
    <location>
        <begin position="1"/>
        <end position="24"/>
    </location>
</feature>
<evidence type="ECO:0000256" key="2">
    <source>
        <dbReference type="SAM" id="Phobius"/>
    </source>
</evidence>
<dbReference type="Proteomes" id="UP000776276">
    <property type="component" value="Unassembled WGS sequence"/>
</dbReference>
<proteinExistence type="predicted"/>
<gene>
    <name evidence="3" type="ORF">KOF26_10710</name>
</gene>
<comment type="caution">
    <text evidence="3">The sequence shown here is derived from an EMBL/GenBank/DDBJ whole genome shotgun (WGS) entry which is preliminary data.</text>
</comment>
<organism evidence="3 4">
    <name type="scientific">Sphingomonas quercus</name>
    <dbReference type="NCBI Taxonomy" id="2842451"/>
    <lineage>
        <taxon>Bacteria</taxon>
        <taxon>Pseudomonadati</taxon>
        <taxon>Pseudomonadota</taxon>
        <taxon>Alphaproteobacteria</taxon>
        <taxon>Sphingomonadales</taxon>
        <taxon>Sphingomonadaceae</taxon>
        <taxon>Sphingomonas</taxon>
    </lineage>
</organism>
<evidence type="ECO:0000313" key="4">
    <source>
        <dbReference type="Proteomes" id="UP000776276"/>
    </source>
</evidence>
<feature type="compositionally biased region" description="Basic and acidic residues" evidence="1">
    <location>
        <begin position="1"/>
        <end position="10"/>
    </location>
</feature>
<dbReference type="RefSeq" id="WP_216324404.1">
    <property type="nucleotide sequence ID" value="NZ_JAHKRT010000005.1"/>
</dbReference>